<feature type="region of interest" description="Disordered" evidence="7">
    <location>
        <begin position="1"/>
        <end position="21"/>
    </location>
</feature>
<sequence length="492" mass="54386">MATHLDRTSPSPVSTGDGEVARPRGGYLHQLDFVRTITFLLVVFIHTLTNTNDEVNGTVTNAIAMNLHFTRNAFFALTGLVLAYGIVERGAQLRPATFWRKRLKLVVIPFVIWAFAYWAYDMTVRGDGSAIPRSLGDFWNNLKWGGLNGYQLYFIFVTIQIYVLFPLIFGFVRRTRRFHGRILLASAALQVGIYVAATYWNPTTGWWGENFWHLYATFIPYQFFILLGVITAFHRERVEAVLLRHAPLVFGLAVGTAVAAQVLYRVRLSDETAPIVASAVFQPANFVLYVALVAAVYTTGLLLARNRHRLPRLTRFASYGAKRSFGVFLVHVMVLSVLLLPKSGDGAPWLTTVLPSPFGTAVAYLITIAVTLGIVELLSRAPKAQWWVGRPRPTKRSRPRPTKRSRPPAGEAESPAPGTAGSGERAPHHHGRRCRKRAVRQRDPRVLVVDHEVGGGTVVDAGEAEPLPGAPGRGGDRVLGRHDGGEGGDLPR</sequence>
<feature type="compositionally biased region" description="Basic and acidic residues" evidence="7">
    <location>
        <begin position="440"/>
        <end position="453"/>
    </location>
</feature>
<feature type="transmembrane region" description="Helical" evidence="8">
    <location>
        <begin position="103"/>
        <end position="120"/>
    </location>
</feature>
<feature type="transmembrane region" description="Helical" evidence="8">
    <location>
        <begin position="212"/>
        <end position="233"/>
    </location>
</feature>
<feature type="region of interest" description="Disordered" evidence="7">
    <location>
        <begin position="389"/>
        <end position="492"/>
    </location>
</feature>
<evidence type="ECO:0000313" key="11">
    <source>
        <dbReference type="Proteomes" id="UP000070409"/>
    </source>
</evidence>
<comment type="subcellular location">
    <subcellularLocation>
        <location evidence="1">Cell membrane</location>
        <topology evidence="1">Multi-pass membrane protein</topology>
    </subcellularLocation>
</comment>
<proteinExistence type="inferred from homology"/>
<feature type="transmembrane region" description="Helical" evidence="8">
    <location>
        <begin position="32"/>
        <end position="49"/>
    </location>
</feature>
<feature type="transmembrane region" description="Helical" evidence="8">
    <location>
        <begin position="286"/>
        <end position="304"/>
    </location>
</feature>
<feature type="transmembrane region" description="Helical" evidence="8">
    <location>
        <begin position="69"/>
        <end position="87"/>
    </location>
</feature>
<feature type="compositionally biased region" description="Basic residues" evidence="7">
    <location>
        <begin position="392"/>
        <end position="406"/>
    </location>
</feature>
<protein>
    <recommendedName>
        <fullName evidence="9">Acyltransferase 3 domain-containing protein</fullName>
    </recommendedName>
</protein>
<comment type="similarity">
    <text evidence="2">Belongs to the acyltransferase 3 family.</text>
</comment>
<feature type="transmembrane region" description="Helical" evidence="8">
    <location>
        <begin position="361"/>
        <end position="378"/>
    </location>
</feature>
<dbReference type="Proteomes" id="UP000070409">
    <property type="component" value="Unassembled WGS sequence"/>
</dbReference>
<evidence type="ECO:0000256" key="6">
    <source>
        <dbReference type="ARBA" id="ARBA00023136"/>
    </source>
</evidence>
<comment type="caution">
    <text evidence="10">The sequence shown here is derived from an EMBL/GenBank/DDBJ whole genome shotgun (WGS) entry which is preliminary data.</text>
</comment>
<feature type="domain" description="Acyltransferase 3" evidence="9">
    <location>
        <begin position="29"/>
        <end position="369"/>
    </location>
</feature>
<reference evidence="10 11" key="1">
    <citation type="submission" date="2016-02" db="EMBL/GenBank/DDBJ databases">
        <authorList>
            <person name="Teng J.L."/>
            <person name="Tang Y."/>
            <person name="Huang Y."/>
            <person name="Guo F."/>
            <person name="Wei W."/>
            <person name="Chen J.H."/>
            <person name="Wong S.Y."/>
            <person name="Lau S.K."/>
            <person name="Woo P.C."/>
        </authorList>
    </citation>
    <scope>NUCLEOTIDE SEQUENCE [LARGE SCALE GENOMIC DNA]</scope>
    <source>
        <strain evidence="10 11">JCM 13375</strain>
    </source>
</reference>
<keyword evidence="11" id="KW-1185">Reference proteome</keyword>
<evidence type="ECO:0000256" key="3">
    <source>
        <dbReference type="ARBA" id="ARBA00022475"/>
    </source>
</evidence>
<feature type="compositionally biased region" description="Basic and acidic residues" evidence="7">
    <location>
        <begin position="474"/>
        <end position="492"/>
    </location>
</feature>
<feature type="transmembrane region" description="Helical" evidence="8">
    <location>
        <begin position="150"/>
        <end position="170"/>
    </location>
</feature>
<organism evidence="10 11">
    <name type="scientific">Tsukamurella pseudospumae</name>
    <dbReference type="NCBI Taxonomy" id="239498"/>
    <lineage>
        <taxon>Bacteria</taxon>
        <taxon>Bacillati</taxon>
        <taxon>Actinomycetota</taxon>
        <taxon>Actinomycetes</taxon>
        <taxon>Mycobacteriales</taxon>
        <taxon>Tsukamurellaceae</taxon>
        <taxon>Tsukamurella</taxon>
    </lineage>
</organism>
<evidence type="ECO:0000313" key="10">
    <source>
        <dbReference type="EMBL" id="KXO90476.1"/>
    </source>
</evidence>
<evidence type="ECO:0000256" key="7">
    <source>
        <dbReference type="SAM" id="MobiDB-lite"/>
    </source>
</evidence>
<gene>
    <name evidence="10" type="ORF">AXK61_07605</name>
</gene>
<dbReference type="PANTHER" id="PTHR40074:SF2">
    <property type="entry name" value="O-ACETYLTRANSFERASE WECH"/>
    <property type="match status" value="1"/>
</dbReference>
<feature type="transmembrane region" description="Helical" evidence="8">
    <location>
        <begin position="245"/>
        <end position="266"/>
    </location>
</feature>
<name>A0A137YWZ7_9ACTN</name>
<feature type="transmembrane region" description="Helical" evidence="8">
    <location>
        <begin position="325"/>
        <end position="341"/>
    </location>
</feature>
<dbReference type="PANTHER" id="PTHR40074">
    <property type="entry name" value="O-ACETYLTRANSFERASE WECH"/>
    <property type="match status" value="1"/>
</dbReference>
<feature type="transmembrane region" description="Helical" evidence="8">
    <location>
        <begin position="182"/>
        <end position="200"/>
    </location>
</feature>
<evidence type="ECO:0000256" key="2">
    <source>
        <dbReference type="ARBA" id="ARBA00007400"/>
    </source>
</evidence>
<dbReference type="Pfam" id="PF01757">
    <property type="entry name" value="Acyl_transf_3"/>
    <property type="match status" value="1"/>
</dbReference>
<evidence type="ECO:0000256" key="5">
    <source>
        <dbReference type="ARBA" id="ARBA00022989"/>
    </source>
</evidence>
<dbReference type="EMBL" id="LSRE01000048">
    <property type="protein sequence ID" value="KXO90476.1"/>
    <property type="molecule type" value="Genomic_DNA"/>
</dbReference>
<evidence type="ECO:0000256" key="8">
    <source>
        <dbReference type="SAM" id="Phobius"/>
    </source>
</evidence>
<feature type="compositionally biased region" description="Low complexity" evidence="7">
    <location>
        <begin position="407"/>
        <end position="419"/>
    </location>
</feature>
<evidence type="ECO:0000256" key="4">
    <source>
        <dbReference type="ARBA" id="ARBA00022692"/>
    </source>
</evidence>
<dbReference type="InterPro" id="IPR002656">
    <property type="entry name" value="Acyl_transf_3_dom"/>
</dbReference>
<evidence type="ECO:0000259" key="9">
    <source>
        <dbReference type="Pfam" id="PF01757"/>
    </source>
</evidence>
<accession>A0A137YWZ7</accession>
<keyword evidence="5 8" id="KW-1133">Transmembrane helix</keyword>
<keyword evidence="6 8" id="KW-0472">Membrane</keyword>
<keyword evidence="4 8" id="KW-0812">Transmembrane</keyword>
<evidence type="ECO:0000256" key="1">
    <source>
        <dbReference type="ARBA" id="ARBA00004651"/>
    </source>
</evidence>
<keyword evidence="3" id="KW-1003">Cell membrane</keyword>
<feature type="compositionally biased region" description="Basic residues" evidence="7">
    <location>
        <begin position="427"/>
        <end position="439"/>
    </location>
</feature>